<organism evidence="2 3">
    <name type="scientific">Ruegeria marisrubri</name>
    <dbReference type="NCBI Taxonomy" id="1685379"/>
    <lineage>
        <taxon>Bacteria</taxon>
        <taxon>Pseudomonadati</taxon>
        <taxon>Pseudomonadota</taxon>
        <taxon>Alphaproteobacteria</taxon>
        <taxon>Rhodobacterales</taxon>
        <taxon>Roseobacteraceae</taxon>
        <taxon>Ruegeria</taxon>
    </lineage>
</organism>
<evidence type="ECO:0000256" key="1">
    <source>
        <dbReference type="SAM" id="MobiDB-lite"/>
    </source>
</evidence>
<dbReference type="STRING" id="1685379.AVO45_18720"/>
<dbReference type="Proteomes" id="UP000053791">
    <property type="component" value="Unassembled WGS sequence"/>
</dbReference>
<evidence type="ECO:0000313" key="2">
    <source>
        <dbReference type="EMBL" id="KUJ82712.1"/>
    </source>
</evidence>
<evidence type="ECO:0000313" key="3">
    <source>
        <dbReference type="Proteomes" id="UP000053791"/>
    </source>
</evidence>
<feature type="compositionally biased region" description="Basic and acidic residues" evidence="1">
    <location>
        <begin position="49"/>
        <end position="59"/>
    </location>
</feature>
<reference evidence="2 3" key="1">
    <citation type="submission" date="2015-12" db="EMBL/GenBank/DDBJ databases">
        <authorList>
            <person name="Shamseldin A."/>
            <person name="Moawad H."/>
            <person name="Abd El-Rahim W.M."/>
            <person name="Sadowsky M.J."/>
        </authorList>
    </citation>
    <scope>NUCLEOTIDE SEQUENCE [LARGE SCALE GENOMIC DNA]</scope>
    <source>
        <strain evidence="2 3">ZGT118</strain>
    </source>
</reference>
<dbReference type="EMBL" id="LQBQ01000008">
    <property type="protein sequence ID" value="KUJ82712.1"/>
    <property type="molecule type" value="Genomic_DNA"/>
</dbReference>
<accession>A0A0X3U4F7</accession>
<feature type="region of interest" description="Disordered" evidence="1">
    <location>
        <begin position="39"/>
        <end position="68"/>
    </location>
</feature>
<dbReference type="AlphaFoldDB" id="A0A0X3U4F7"/>
<protein>
    <submittedName>
        <fullName evidence="2">Uncharacterized protein</fullName>
    </submittedName>
</protein>
<sequence length="148" mass="16810">MKAFSVNIQVEVLFHDQMVVLLFDQNLFMRRMKRQRKTHALQRLGRSAAAERDTTDEGQFRNGPLTDDAGPNVGAMIAGEIAQQLNSVQQWHRAERLQVKPIGQIYAFQECIDGNPAPAYPVESYSEKVKQMAKSVNADRHCTDHRCP</sequence>
<comment type="caution">
    <text evidence="2">The sequence shown here is derived from an EMBL/GenBank/DDBJ whole genome shotgun (WGS) entry which is preliminary data.</text>
</comment>
<proteinExistence type="predicted"/>
<keyword evidence="3" id="KW-1185">Reference proteome</keyword>
<name>A0A0X3U4F7_9RHOB</name>
<gene>
    <name evidence="2" type="ORF">AVO45_18720</name>
</gene>